<evidence type="ECO:0000256" key="2">
    <source>
        <dbReference type="ARBA" id="ARBA00023239"/>
    </source>
</evidence>
<dbReference type="EMBL" id="CP004394">
    <property type="protein sequence ID" value="AJE49203.1"/>
    <property type="molecule type" value="Genomic_DNA"/>
</dbReference>
<reference evidence="4 5" key="1">
    <citation type="journal article" date="2014" name="Int. J. Syst. Evol. Microbiol.">
        <title>Celeribacter indicus sp. nov., a polycyclic aromatic hydrocarbon-degrading bacterium from deep-sea sediment and reclassification of Huaishuia halophila as Celeribacter halophilus comb. nov.</title>
        <authorList>
            <person name="Lai Q."/>
            <person name="Cao J."/>
            <person name="Yuan J."/>
            <person name="Li F."/>
            <person name="Shao Z."/>
        </authorList>
    </citation>
    <scope>NUCLEOTIDE SEQUENCE [LARGE SCALE GENOMIC DNA]</scope>
    <source>
        <strain evidence="4">P73</strain>
        <plasmid evidence="5">Plasmid pP73A</plasmid>
    </source>
</reference>
<dbReference type="SUPFAM" id="SSF52096">
    <property type="entry name" value="ClpP/crotonase"/>
    <property type="match status" value="1"/>
</dbReference>
<evidence type="ECO:0000313" key="5">
    <source>
        <dbReference type="Proteomes" id="UP000031521"/>
    </source>
</evidence>
<gene>
    <name evidence="4" type="ORF">P73_4488</name>
</gene>
<dbReference type="Proteomes" id="UP000031521">
    <property type="component" value="Plasmid pP73A"/>
</dbReference>
<dbReference type="HOGENOM" id="CLU_009834_7_2_5"/>
<dbReference type="Gene3D" id="1.10.12.10">
    <property type="entry name" value="Lyase 2-enoyl-coa Hydratase, Chain A, domain 2"/>
    <property type="match status" value="1"/>
</dbReference>
<dbReference type="InterPro" id="IPR029045">
    <property type="entry name" value="ClpP/crotonase-like_dom_sf"/>
</dbReference>
<dbReference type="OrthoDB" id="9807606at2"/>
<dbReference type="CDD" id="cd06558">
    <property type="entry name" value="crotonase-like"/>
    <property type="match status" value="1"/>
</dbReference>
<dbReference type="PANTHER" id="PTHR11941:SF133">
    <property type="entry name" value="1,2-EPOXYPHENYLACETYL-COA ISOMERASE"/>
    <property type="match status" value="1"/>
</dbReference>
<evidence type="ECO:0000256" key="3">
    <source>
        <dbReference type="RuleBase" id="RU003707"/>
    </source>
</evidence>
<sequence>MSEDLLFEVADGVATITINRPDKRNSFTDEMVRQWVGWLEECRTREDVRVIVFTGSDTAFSAGGDMGGMKGKAERTPLEARAGIVANTQSLARCVETIEKPVIAAINGVAVGGGLDIALMCDVRLATASARMAETYAKMGLVPGVGGAWFLPRIVGQSVALDMFWTARWVGAEEALSLGLVNHVYPDESFREEVAAYARRIAEAAPLSVHFIKQLVRQSLDVDLRTHLDALASHIALVRTSSDHKEAVAAFKEKRKPNFNGN</sequence>
<protein>
    <submittedName>
        <fullName evidence="4">Enoyl-CoA hydratase</fullName>
    </submittedName>
</protein>
<proteinExistence type="inferred from homology"/>
<keyword evidence="4" id="KW-0614">Plasmid</keyword>
<keyword evidence="5" id="KW-1185">Reference proteome</keyword>
<dbReference type="InterPro" id="IPR001753">
    <property type="entry name" value="Enoyl-CoA_hydra/iso"/>
</dbReference>
<dbReference type="GO" id="GO:0016829">
    <property type="term" value="F:lyase activity"/>
    <property type="evidence" value="ECO:0007669"/>
    <property type="project" value="UniProtKB-KW"/>
</dbReference>
<geneLocation type="plasmid" evidence="4 5">
    <name>pP73A</name>
</geneLocation>
<dbReference type="RefSeq" id="WP_043872170.1">
    <property type="nucleotide sequence ID" value="NZ_CP004394.1"/>
</dbReference>
<comment type="similarity">
    <text evidence="1 3">Belongs to the enoyl-CoA hydratase/isomerase family.</text>
</comment>
<dbReference type="Gene3D" id="3.90.226.10">
    <property type="entry name" value="2-enoyl-CoA Hydratase, Chain A, domain 1"/>
    <property type="match status" value="1"/>
</dbReference>
<dbReference type="PANTHER" id="PTHR11941">
    <property type="entry name" value="ENOYL-COA HYDRATASE-RELATED"/>
    <property type="match status" value="1"/>
</dbReference>
<keyword evidence="2" id="KW-0456">Lyase</keyword>
<dbReference type="InterPro" id="IPR018376">
    <property type="entry name" value="Enoyl-CoA_hyd/isom_CS"/>
</dbReference>
<evidence type="ECO:0000313" key="4">
    <source>
        <dbReference type="EMBL" id="AJE49203.1"/>
    </source>
</evidence>
<dbReference type="GO" id="GO:0006635">
    <property type="term" value="P:fatty acid beta-oxidation"/>
    <property type="evidence" value="ECO:0007669"/>
    <property type="project" value="TreeGrafter"/>
</dbReference>
<organism evidence="4 5">
    <name type="scientific">Celeribacter indicus</name>
    <dbReference type="NCBI Taxonomy" id="1208324"/>
    <lineage>
        <taxon>Bacteria</taxon>
        <taxon>Pseudomonadati</taxon>
        <taxon>Pseudomonadota</taxon>
        <taxon>Alphaproteobacteria</taxon>
        <taxon>Rhodobacterales</taxon>
        <taxon>Roseobacteraceae</taxon>
        <taxon>Celeribacter</taxon>
    </lineage>
</organism>
<dbReference type="Pfam" id="PF00378">
    <property type="entry name" value="ECH_1"/>
    <property type="match status" value="1"/>
</dbReference>
<dbReference type="InterPro" id="IPR014748">
    <property type="entry name" value="Enoyl-CoA_hydra_C"/>
</dbReference>
<dbReference type="AlphaFoldDB" id="A0A0B5E0N9"/>
<dbReference type="KEGG" id="cid:P73_4488"/>
<name>A0A0B5E0N9_9RHOB</name>
<dbReference type="PROSITE" id="PS00166">
    <property type="entry name" value="ENOYL_COA_HYDRATASE"/>
    <property type="match status" value="1"/>
</dbReference>
<evidence type="ECO:0000256" key="1">
    <source>
        <dbReference type="ARBA" id="ARBA00005254"/>
    </source>
</evidence>
<accession>A0A0B5E0N9</accession>